<sequence length="52" mass="5742">MWPTPSVKLAVASTVCVRTWYQVTLPFALLASSLCLNFNCTEVQLLNSFSCS</sequence>
<dbReference type="AlphaFoldDB" id="A4RSL9"/>
<dbReference type="Gramene" id="ABO94512">
    <property type="protein sequence ID" value="ABO94512"/>
    <property type="gene ID" value="OSTLU_30199"/>
</dbReference>
<evidence type="ECO:0000313" key="1">
    <source>
        <dbReference type="EMBL" id="ABO94512.1"/>
    </source>
</evidence>
<name>A4RSL9_OSTLU</name>
<protein>
    <submittedName>
        <fullName evidence="1">Uncharacterized protein</fullName>
    </submittedName>
</protein>
<accession>A4RSL9</accession>
<proteinExistence type="predicted"/>
<gene>
    <name evidence="1" type="ORF">OSTLU_30199</name>
</gene>
<dbReference type="RefSeq" id="XP_001416219.1">
    <property type="nucleotide sequence ID" value="XM_001416182.1"/>
</dbReference>
<dbReference type="HOGENOM" id="CLU_3090648_0_0_1"/>
<reference evidence="1 2" key="1">
    <citation type="journal article" date="2007" name="Proc. Natl. Acad. Sci. U.S.A.">
        <title>The tiny eukaryote Ostreococcus provides genomic insights into the paradox of plankton speciation.</title>
        <authorList>
            <person name="Palenik B."/>
            <person name="Grimwood J."/>
            <person name="Aerts A."/>
            <person name="Rouze P."/>
            <person name="Salamov A."/>
            <person name="Putnam N."/>
            <person name="Dupont C."/>
            <person name="Jorgensen R."/>
            <person name="Derelle E."/>
            <person name="Rombauts S."/>
            <person name="Zhou K."/>
            <person name="Otillar R."/>
            <person name="Merchant S.S."/>
            <person name="Podell S."/>
            <person name="Gaasterland T."/>
            <person name="Napoli C."/>
            <person name="Gendler K."/>
            <person name="Manuell A."/>
            <person name="Tai V."/>
            <person name="Vallon O."/>
            <person name="Piganeau G."/>
            <person name="Jancek S."/>
            <person name="Heijde M."/>
            <person name="Jabbari K."/>
            <person name="Bowler C."/>
            <person name="Lohr M."/>
            <person name="Robbens S."/>
            <person name="Werner G."/>
            <person name="Dubchak I."/>
            <person name="Pazour G.J."/>
            <person name="Ren Q."/>
            <person name="Paulsen I."/>
            <person name="Delwiche C."/>
            <person name="Schmutz J."/>
            <person name="Rokhsar D."/>
            <person name="Van de Peer Y."/>
            <person name="Moreau H."/>
            <person name="Grigoriev I.V."/>
        </authorList>
    </citation>
    <scope>NUCLEOTIDE SEQUENCE [LARGE SCALE GENOMIC DNA]</scope>
    <source>
        <strain evidence="1 2">CCE9901</strain>
    </source>
</reference>
<dbReference type="EMBL" id="CP000582">
    <property type="protein sequence ID" value="ABO94512.1"/>
    <property type="molecule type" value="Genomic_DNA"/>
</dbReference>
<dbReference type="KEGG" id="olu:OSTLU_30199"/>
<dbReference type="GeneID" id="5000089"/>
<dbReference type="Proteomes" id="UP000001568">
    <property type="component" value="Chromosome 2"/>
</dbReference>
<keyword evidence="2" id="KW-1185">Reference proteome</keyword>
<organism evidence="1 2">
    <name type="scientific">Ostreococcus lucimarinus (strain CCE9901)</name>
    <dbReference type="NCBI Taxonomy" id="436017"/>
    <lineage>
        <taxon>Eukaryota</taxon>
        <taxon>Viridiplantae</taxon>
        <taxon>Chlorophyta</taxon>
        <taxon>Mamiellophyceae</taxon>
        <taxon>Mamiellales</taxon>
        <taxon>Bathycoccaceae</taxon>
        <taxon>Ostreococcus</taxon>
    </lineage>
</organism>
<evidence type="ECO:0000313" key="2">
    <source>
        <dbReference type="Proteomes" id="UP000001568"/>
    </source>
</evidence>